<name>A0A1G8GJI5_9RHOB</name>
<evidence type="ECO:0000313" key="2">
    <source>
        <dbReference type="EMBL" id="SDH94555.1"/>
    </source>
</evidence>
<proteinExistence type="predicted"/>
<dbReference type="RefSeq" id="WP_090025419.1">
    <property type="nucleotide sequence ID" value="NZ_FNEB01000001.1"/>
</dbReference>
<organism evidence="2 3">
    <name type="scientific">Lutimaribacter saemankumensis</name>
    <dbReference type="NCBI Taxonomy" id="490829"/>
    <lineage>
        <taxon>Bacteria</taxon>
        <taxon>Pseudomonadati</taxon>
        <taxon>Pseudomonadota</taxon>
        <taxon>Alphaproteobacteria</taxon>
        <taxon>Rhodobacterales</taxon>
        <taxon>Roseobacteraceae</taxon>
        <taxon>Lutimaribacter</taxon>
    </lineage>
</organism>
<dbReference type="Pfam" id="PF10090">
    <property type="entry name" value="HPTransfase"/>
    <property type="match status" value="1"/>
</dbReference>
<keyword evidence="3" id="KW-1185">Reference proteome</keyword>
<dbReference type="Gene3D" id="1.10.287.130">
    <property type="match status" value="1"/>
</dbReference>
<dbReference type="AlphaFoldDB" id="A0A1G8GJI5"/>
<dbReference type="STRING" id="490829.SAMN05421850_101118"/>
<protein>
    <submittedName>
        <fullName evidence="2">Histidine phosphotransferase ChpT</fullName>
    </submittedName>
</protein>
<keyword evidence="2" id="KW-0808">Transferase</keyword>
<dbReference type="InterPro" id="IPR018762">
    <property type="entry name" value="ChpT_C"/>
</dbReference>
<evidence type="ECO:0000259" key="1">
    <source>
        <dbReference type="Pfam" id="PF10090"/>
    </source>
</evidence>
<accession>A0A1G8GJI5</accession>
<sequence length="206" mass="22043">MAHTFCGGFDLPKHSAQLAALVGSRICHDLISPVGAIGNGLELMEMDGQSGPEMALVHDSLANAQARIRFFRVAFGAADAGQSVAASEIRGILSGLEGAGRQELRWQPDGDVARRDARLAFLAIMCLETALPFGGSITASHDGASWQIAGRSKKLLIDEKLWEALNRPGADVAPSEVQFALLPLLLEECGTRPRTRIGPEEITIRF</sequence>
<reference evidence="2 3" key="1">
    <citation type="submission" date="2016-10" db="EMBL/GenBank/DDBJ databases">
        <authorList>
            <person name="de Groot N.N."/>
        </authorList>
    </citation>
    <scope>NUCLEOTIDE SEQUENCE [LARGE SCALE GENOMIC DNA]</scope>
    <source>
        <strain evidence="2 3">DSM 28010</strain>
    </source>
</reference>
<evidence type="ECO:0000313" key="3">
    <source>
        <dbReference type="Proteomes" id="UP000199340"/>
    </source>
</evidence>
<dbReference type="Proteomes" id="UP000199340">
    <property type="component" value="Unassembled WGS sequence"/>
</dbReference>
<dbReference type="GO" id="GO:0016740">
    <property type="term" value="F:transferase activity"/>
    <property type="evidence" value="ECO:0007669"/>
    <property type="project" value="UniProtKB-KW"/>
</dbReference>
<feature type="domain" description="Histidine phosphotransferase ChpT C-terminal" evidence="1">
    <location>
        <begin position="88"/>
        <end position="192"/>
    </location>
</feature>
<dbReference type="OrthoDB" id="9803702at2"/>
<dbReference type="EMBL" id="FNEB01000001">
    <property type="protein sequence ID" value="SDH94555.1"/>
    <property type="molecule type" value="Genomic_DNA"/>
</dbReference>
<gene>
    <name evidence="2" type="ORF">SAMN05421850_101118</name>
</gene>
<dbReference type="InterPro" id="IPR036890">
    <property type="entry name" value="HATPase_C_sf"/>
</dbReference>
<dbReference type="Gene3D" id="3.30.565.10">
    <property type="entry name" value="Histidine kinase-like ATPase, C-terminal domain"/>
    <property type="match status" value="1"/>
</dbReference>